<name>A0A5B0QKR0_PUCGR</name>
<sequence>MYHLDRLLIDAEVLIEHFSQLDRPHSPFFFTPSSPSLETENVLFNTFALGGTFNHLHSGHKILPTMVAWLTTHRLIVWITGQSPVSSILLFLPNIYTPWGGFLENPPSKRMDSVPSARNLVAKHPTDAWAARALFGRFRKRPRDARQARPSRGWCTARCPSDT</sequence>
<dbReference type="EMBL" id="VDEP01000275">
    <property type="protein sequence ID" value="KAA1113817.1"/>
    <property type="molecule type" value="Genomic_DNA"/>
</dbReference>
<evidence type="ECO:0008006" key="3">
    <source>
        <dbReference type="Google" id="ProtNLM"/>
    </source>
</evidence>
<dbReference type="Gene3D" id="3.40.50.620">
    <property type="entry name" value="HUPs"/>
    <property type="match status" value="1"/>
</dbReference>
<dbReference type="AlphaFoldDB" id="A0A5B0QKR0"/>
<proteinExistence type="predicted"/>
<evidence type="ECO:0000313" key="1">
    <source>
        <dbReference type="EMBL" id="KAA1113817.1"/>
    </source>
</evidence>
<gene>
    <name evidence="1" type="ORF">PGTUg99_023754</name>
</gene>
<dbReference type="Proteomes" id="UP000325313">
    <property type="component" value="Unassembled WGS sequence"/>
</dbReference>
<comment type="caution">
    <text evidence="1">The sequence shown here is derived from an EMBL/GenBank/DDBJ whole genome shotgun (WGS) entry which is preliminary data.</text>
</comment>
<protein>
    <recommendedName>
        <fullName evidence="3">Cytidyltransferase-like domain-containing protein</fullName>
    </recommendedName>
</protein>
<accession>A0A5B0QKR0</accession>
<evidence type="ECO:0000313" key="2">
    <source>
        <dbReference type="Proteomes" id="UP000325313"/>
    </source>
</evidence>
<dbReference type="InterPro" id="IPR014729">
    <property type="entry name" value="Rossmann-like_a/b/a_fold"/>
</dbReference>
<organism evidence="1 2">
    <name type="scientific">Puccinia graminis f. sp. tritici</name>
    <dbReference type="NCBI Taxonomy" id="56615"/>
    <lineage>
        <taxon>Eukaryota</taxon>
        <taxon>Fungi</taxon>
        <taxon>Dikarya</taxon>
        <taxon>Basidiomycota</taxon>
        <taxon>Pucciniomycotina</taxon>
        <taxon>Pucciniomycetes</taxon>
        <taxon>Pucciniales</taxon>
        <taxon>Pucciniaceae</taxon>
        <taxon>Puccinia</taxon>
    </lineage>
</organism>
<reference evidence="1 2" key="1">
    <citation type="submission" date="2019-05" db="EMBL/GenBank/DDBJ databases">
        <title>Emergence of the Ug99 lineage of the wheat stem rust pathogen through somatic hybridization.</title>
        <authorList>
            <person name="Li F."/>
            <person name="Upadhyaya N.M."/>
            <person name="Sperschneider J."/>
            <person name="Matny O."/>
            <person name="Nguyen-Phuc H."/>
            <person name="Mago R."/>
            <person name="Raley C."/>
            <person name="Miller M.E."/>
            <person name="Silverstein K.A.T."/>
            <person name="Henningsen E."/>
            <person name="Hirsch C.D."/>
            <person name="Visser B."/>
            <person name="Pretorius Z.A."/>
            <person name="Steffenson B.J."/>
            <person name="Schwessinger B."/>
            <person name="Dodds P.N."/>
            <person name="Figueroa M."/>
        </authorList>
    </citation>
    <scope>NUCLEOTIDE SEQUENCE [LARGE SCALE GENOMIC DNA]</scope>
    <source>
        <strain evidence="1 2">Ug99</strain>
    </source>
</reference>